<sequence>MKLRSSVRDSVKVMNLEHSMESSMCNVVSAGLVAESTAPKQQSTPKFCPLDH</sequence>
<organism evidence="1 2">
    <name type="scientific">Hymenolepis diminuta</name>
    <name type="common">Rat tapeworm</name>
    <dbReference type="NCBI Taxonomy" id="6216"/>
    <lineage>
        <taxon>Eukaryota</taxon>
        <taxon>Metazoa</taxon>
        <taxon>Spiralia</taxon>
        <taxon>Lophotrochozoa</taxon>
        <taxon>Platyhelminthes</taxon>
        <taxon>Cestoda</taxon>
        <taxon>Eucestoda</taxon>
        <taxon>Cyclophyllidea</taxon>
        <taxon>Hymenolepididae</taxon>
        <taxon>Hymenolepis</taxon>
    </lineage>
</organism>
<keyword evidence="2" id="KW-1185">Reference proteome</keyword>
<dbReference type="Proteomes" id="UP000321570">
    <property type="component" value="Unassembled WGS sequence"/>
</dbReference>
<reference evidence="1 2" key="1">
    <citation type="submission" date="2019-07" db="EMBL/GenBank/DDBJ databases">
        <authorList>
            <person name="Jastrzebski P J."/>
            <person name="Paukszto L."/>
            <person name="Jastrzebski P J."/>
        </authorList>
    </citation>
    <scope>NUCLEOTIDE SEQUENCE [LARGE SCALE GENOMIC DNA]</scope>
    <source>
        <strain evidence="1 2">WMS-il1</strain>
    </source>
</reference>
<accession>A0A564YVX4</accession>
<proteinExistence type="predicted"/>
<dbReference type="AlphaFoldDB" id="A0A564YVX4"/>
<gene>
    <name evidence="1" type="ORF">WMSIL1_LOCUS9817</name>
</gene>
<evidence type="ECO:0000313" key="2">
    <source>
        <dbReference type="Proteomes" id="UP000321570"/>
    </source>
</evidence>
<name>A0A564YVX4_HYMDI</name>
<dbReference type="EMBL" id="CABIJS010000421">
    <property type="protein sequence ID" value="VUZ51149.1"/>
    <property type="molecule type" value="Genomic_DNA"/>
</dbReference>
<evidence type="ECO:0000313" key="1">
    <source>
        <dbReference type="EMBL" id="VUZ51149.1"/>
    </source>
</evidence>
<protein>
    <submittedName>
        <fullName evidence="1">Uncharacterized protein</fullName>
    </submittedName>
</protein>